<keyword evidence="1" id="KW-0863">Zinc-finger</keyword>
<dbReference type="AlphaFoldDB" id="A0A9W9C2N1"/>
<dbReference type="Gene3D" id="3.30.40.10">
    <property type="entry name" value="Zinc/RING finger domain, C3HC4 (zinc finger)"/>
    <property type="match status" value="1"/>
</dbReference>
<dbReference type="PROSITE" id="PS50089">
    <property type="entry name" value="ZF_RING_2"/>
    <property type="match status" value="1"/>
</dbReference>
<dbReference type="OrthoDB" id="2849579at2759"/>
<proteinExistence type="predicted"/>
<dbReference type="Proteomes" id="UP001140562">
    <property type="component" value="Unassembled WGS sequence"/>
</dbReference>
<dbReference type="SUPFAM" id="SSF57850">
    <property type="entry name" value="RING/U-box"/>
    <property type="match status" value="1"/>
</dbReference>
<keyword evidence="4" id="KW-1185">Reference proteome</keyword>
<comment type="caution">
    <text evidence="3">The sequence shown here is derived from an EMBL/GenBank/DDBJ whole genome shotgun (WGS) entry which is preliminary data.</text>
</comment>
<evidence type="ECO:0000256" key="1">
    <source>
        <dbReference type="PROSITE-ProRule" id="PRU00175"/>
    </source>
</evidence>
<gene>
    <name evidence="3" type="ORF">N0V87_002047</name>
</gene>
<evidence type="ECO:0000313" key="3">
    <source>
        <dbReference type="EMBL" id="KAJ4341009.1"/>
    </source>
</evidence>
<keyword evidence="1" id="KW-0479">Metal-binding</keyword>
<reference evidence="3" key="1">
    <citation type="submission" date="2022-10" db="EMBL/GenBank/DDBJ databases">
        <title>Tapping the CABI collections for fungal endophytes: first genome assemblies for Collariella, Neodidymelliopsis, Ascochyta clinopodiicola, Didymella pomorum, Didymosphaeria variabile, Neocosmospora piperis and Neocucurbitaria cava.</title>
        <authorList>
            <person name="Hill R."/>
        </authorList>
    </citation>
    <scope>NUCLEOTIDE SEQUENCE</scope>
    <source>
        <strain evidence="3">IMI 360193</strain>
    </source>
</reference>
<evidence type="ECO:0000313" key="4">
    <source>
        <dbReference type="Proteomes" id="UP001140562"/>
    </source>
</evidence>
<name>A0A9W9C2N1_9PLEO</name>
<dbReference type="InterPro" id="IPR013083">
    <property type="entry name" value="Znf_RING/FYVE/PHD"/>
</dbReference>
<protein>
    <recommendedName>
        <fullName evidence="2">RING-type domain-containing protein</fullName>
    </recommendedName>
</protein>
<feature type="domain" description="RING-type" evidence="2">
    <location>
        <begin position="87"/>
        <end position="139"/>
    </location>
</feature>
<dbReference type="EMBL" id="JAPEUV010000013">
    <property type="protein sequence ID" value="KAJ4341009.1"/>
    <property type="molecule type" value="Genomic_DNA"/>
</dbReference>
<organism evidence="3 4">
    <name type="scientific">Didymella glomerata</name>
    <dbReference type="NCBI Taxonomy" id="749621"/>
    <lineage>
        <taxon>Eukaryota</taxon>
        <taxon>Fungi</taxon>
        <taxon>Dikarya</taxon>
        <taxon>Ascomycota</taxon>
        <taxon>Pezizomycotina</taxon>
        <taxon>Dothideomycetes</taxon>
        <taxon>Pleosporomycetidae</taxon>
        <taxon>Pleosporales</taxon>
        <taxon>Pleosporineae</taxon>
        <taxon>Didymellaceae</taxon>
        <taxon>Didymella</taxon>
    </lineage>
</organism>
<keyword evidence="1" id="KW-0862">Zinc</keyword>
<evidence type="ECO:0000259" key="2">
    <source>
        <dbReference type="PROSITE" id="PS50089"/>
    </source>
</evidence>
<dbReference type="GO" id="GO:0008270">
    <property type="term" value="F:zinc ion binding"/>
    <property type="evidence" value="ECO:0007669"/>
    <property type="project" value="UniProtKB-KW"/>
</dbReference>
<accession>A0A9W9C2N1</accession>
<sequence>MSDFSSEQGGHALQEQQIYARSLQTDLINLLTRINQMTISASSNAIASAVEDAESNHNVDDYGRDITPLALSSTAPDDTNKNESHYCCICLEAYEEAHAAQEAHTAFEITACSHMVGKSCLSRWLNCPSPNANTCPYCRKQLFERPESQPSQIDTLEEVTQLWTRVEHTMAKLLQLCEQRRERFGCQGTIGGVLREFLKEVNYEFFLNDVGYCLEYVEGPKPWVLLRSVDWHA</sequence>
<dbReference type="InterPro" id="IPR001841">
    <property type="entry name" value="Znf_RING"/>
</dbReference>